<dbReference type="PANTHER" id="PTHR34819:SF3">
    <property type="entry name" value="CELL SURFACE PROTEIN"/>
    <property type="match status" value="1"/>
</dbReference>
<evidence type="ECO:0000313" key="4">
    <source>
        <dbReference type="EMBL" id="MDA0178006.1"/>
    </source>
</evidence>
<dbReference type="InterPro" id="IPR047589">
    <property type="entry name" value="DUF11_rpt"/>
</dbReference>
<dbReference type="Gene3D" id="2.60.40.1170">
    <property type="entry name" value="Mu homology domain, subdomain B"/>
    <property type="match status" value="1"/>
</dbReference>
<dbReference type="Pfam" id="PF01345">
    <property type="entry name" value="DUF11"/>
    <property type="match status" value="1"/>
</dbReference>
<organism evidence="4 5">
    <name type="scientific">Mesoflavibacter profundi</name>
    <dbReference type="NCBI Taxonomy" id="2708110"/>
    <lineage>
        <taxon>Bacteria</taxon>
        <taxon>Pseudomonadati</taxon>
        <taxon>Bacteroidota</taxon>
        <taxon>Flavobacteriia</taxon>
        <taxon>Flavobacteriales</taxon>
        <taxon>Flavobacteriaceae</taxon>
        <taxon>Mesoflavibacter</taxon>
    </lineage>
</organism>
<dbReference type="InterPro" id="IPR051172">
    <property type="entry name" value="Chlamydia_OmcB"/>
</dbReference>
<evidence type="ECO:0000259" key="2">
    <source>
        <dbReference type="Pfam" id="PF01345"/>
    </source>
</evidence>
<proteinExistence type="predicted"/>
<dbReference type="Proteomes" id="UP001149142">
    <property type="component" value="Unassembled WGS sequence"/>
</dbReference>
<dbReference type="EMBL" id="JAPFGC010000002">
    <property type="protein sequence ID" value="MDA0178006.1"/>
    <property type="molecule type" value="Genomic_DNA"/>
</dbReference>
<dbReference type="InterPro" id="IPR057693">
    <property type="entry name" value="DUF7933"/>
</dbReference>
<dbReference type="Pfam" id="PF25564">
    <property type="entry name" value="DUF7933"/>
    <property type="match status" value="1"/>
</dbReference>
<dbReference type="PANTHER" id="PTHR34819">
    <property type="entry name" value="LARGE CYSTEINE-RICH PERIPLASMIC PROTEIN OMCB"/>
    <property type="match status" value="1"/>
</dbReference>
<reference evidence="4" key="1">
    <citation type="submission" date="2022-11" db="EMBL/GenBank/DDBJ databases">
        <title>Refractory cell wall polysaccharides provide important carbon source for microbial heterotrophs in the hadal ocean.</title>
        <authorList>
            <person name="Zhu X."/>
        </authorList>
    </citation>
    <scope>NUCLEOTIDE SEQUENCE</scope>
    <source>
        <strain evidence="4">MTRN7</strain>
    </source>
</reference>
<dbReference type="InterPro" id="IPR026341">
    <property type="entry name" value="T9SS_type_B"/>
</dbReference>
<comment type="caution">
    <text evidence="4">The sequence shown here is derived from an EMBL/GenBank/DDBJ whole genome shotgun (WGS) entry which is preliminary data.</text>
</comment>
<dbReference type="NCBIfam" id="TIGR04131">
    <property type="entry name" value="Bac_Flav_CTERM"/>
    <property type="match status" value="1"/>
</dbReference>
<accession>A0ABT4S1U8</accession>
<evidence type="ECO:0000256" key="1">
    <source>
        <dbReference type="SAM" id="SignalP"/>
    </source>
</evidence>
<evidence type="ECO:0000259" key="3">
    <source>
        <dbReference type="Pfam" id="PF25564"/>
    </source>
</evidence>
<sequence length="1132" mass="122750">MKKSLLFLLFYFLISTIKSQTTDLSIVVEAQNLSGNPISQISINQEFQYIVTIINGGNAVNNASFSQTLNSELTILSAQSQNQTGSASAIDPINISGTVIDGTIASMPSNSSVQIKVIVKAPLTPGGIATNATVFAPDGTTDNESSNNQSIISIDVVDVPIDFTVDYNQINPALGTGISAWNETVTYQLTITNNSNIDFPINNFSQIFNLDSNILYGRPRIELESISCIGGTNGLTCPTTLNVIDNSIQIVSSTSVMLTVDQSINFPSGSSLTFEIEINFLDPLCGTDLQQISVSSYSEIFLNHDNESSNSSVAINTPLLYSFACPEADLCISSTQISPNPTQTVNWGEIVTFNTTVCNSGPDDVYMRFFLQNLSVNLIWDLISITCTNTSGNITCTDFTLTNQDQFWESNVFLLPANTTIDIETEFLYLESDDCTQTIENNSLGHVRSGVNLIETFVVDPNISNNAESDFVLLPPLDVCQAEDYVNLSITKTQISPILPEGSTQDNTTSWGEVTYLITASNTSDQDAPVQIIDFMPNGENINTEASLVSVNCISTTGNATCISIPNANIDVVLDGLPDGSTPDIFWEITPEDNYILPTQSSVTFEVVVNWMPQCAPVFIKATNSVSINNLDNVLDNNESDNIATVNTYFATCVDLIVQTYPEYTSVGVDNGFNWIVDITNSNTSSNAVNIDFTNILGNQFTISGSPTCNIISGNSSCINSFNIVGNTITGNIASIDSGANIQIIIPVNSPEFGGAFTNAAQAIPNGNDNEELTPETNISISNVQVLAPTLDKMFSPNQITEGEHSNLIFTISNLSGNPEQNNIDFIDNLPLGVTISGPINWVNSNGCTATFNSAIGGNTVEVTNLHFPNGVSNCSFSIEVTSVIPGFYENNNSNFSDQNNIDSSLALATLTVIEDTSNVDIEILKTVIPEETAINSIVAYTIKATNIGSTTATNIQIEDILPNGLMFVNASTSLGVFDNLTMTWHINTLQPNQSEELVIEAQVISTSNLLNTAVLNHVDQVDRDLTNNEDNAEVQVNNCLKIPNGFSPNLDTLNDTFIIPCIEDYLNNELKIYNRYGTLVYNKTNYHNQWDGKPNTGLFNQNKVLPAGTYFYIFKINSNPTPLVGYIYLNY</sequence>
<protein>
    <submittedName>
        <fullName evidence="4">Gliding motility-associated C-terminal domain-containing protein</fullName>
    </submittedName>
</protein>
<keyword evidence="5" id="KW-1185">Reference proteome</keyword>
<dbReference type="RefSeq" id="WP_270005643.1">
    <property type="nucleotide sequence ID" value="NZ_JAPFGC010000002.1"/>
</dbReference>
<dbReference type="NCBIfam" id="TIGR01451">
    <property type="entry name" value="B_ant_repeat"/>
    <property type="match status" value="1"/>
</dbReference>
<keyword evidence="1" id="KW-0732">Signal</keyword>
<dbReference type="Pfam" id="PF13585">
    <property type="entry name" value="CHU_C"/>
    <property type="match status" value="1"/>
</dbReference>
<feature type="chain" id="PRO_5045489186" evidence="1">
    <location>
        <begin position="20"/>
        <end position="1132"/>
    </location>
</feature>
<feature type="signal peptide" evidence="1">
    <location>
        <begin position="1"/>
        <end position="19"/>
    </location>
</feature>
<feature type="domain" description="DUF7933" evidence="3">
    <location>
        <begin position="789"/>
        <end position="913"/>
    </location>
</feature>
<gene>
    <name evidence="4" type="ORF">OOZ35_10935</name>
</gene>
<dbReference type="InterPro" id="IPR001434">
    <property type="entry name" value="OmcB-like_DUF11"/>
</dbReference>
<name>A0ABT4S1U8_9FLAO</name>
<feature type="domain" description="DUF11" evidence="2">
    <location>
        <begin position="921"/>
        <end position="1035"/>
    </location>
</feature>
<evidence type="ECO:0000313" key="5">
    <source>
        <dbReference type="Proteomes" id="UP001149142"/>
    </source>
</evidence>